<dbReference type="NCBIfam" id="NF005876">
    <property type="entry name" value="PRK07823.1"/>
    <property type="match status" value="1"/>
</dbReference>
<dbReference type="HAMAP" id="MF_01963">
    <property type="entry name" value="MTAP"/>
    <property type="match status" value="1"/>
</dbReference>
<comment type="catalytic activity">
    <reaction evidence="3">
        <text>S-methyl-5'-thioadenosine + phosphate = 5-(methylsulfanyl)-alpha-D-ribose 1-phosphate + adenine</text>
        <dbReference type="Rhea" id="RHEA:11852"/>
        <dbReference type="ChEBI" id="CHEBI:16708"/>
        <dbReference type="ChEBI" id="CHEBI:17509"/>
        <dbReference type="ChEBI" id="CHEBI:43474"/>
        <dbReference type="ChEBI" id="CHEBI:58533"/>
        <dbReference type="EC" id="2.4.2.28"/>
    </reaction>
</comment>
<dbReference type="EMBL" id="JANUCP010000001">
    <property type="protein sequence ID" value="MCS3917681.1"/>
    <property type="molecule type" value="Genomic_DNA"/>
</dbReference>
<evidence type="ECO:0000259" key="4">
    <source>
        <dbReference type="Pfam" id="PF01048"/>
    </source>
</evidence>
<feature type="binding site" evidence="3">
    <location>
        <begin position="215"/>
        <end position="217"/>
    </location>
    <ligand>
        <name>substrate</name>
    </ligand>
</feature>
<evidence type="ECO:0000256" key="3">
    <source>
        <dbReference type="HAMAP-Rule" id="MF_01963"/>
    </source>
</evidence>
<protein>
    <recommendedName>
        <fullName evidence="3">S-methyl-5'-thioadenosine phosphorylase</fullName>
        <ecNumber evidence="3">2.4.2.28</ecNumber>
    </recommendedName>
    <alternativeName>
        <fullName evidence="3">5'-methylthioadenosine phosphorylase</fullName>
        <shortName evidence="3">MTA phosphorylase</shortName>
        <shortName evidence="3">MTAP</shortName>
    </alternativeName>
</protein>
<dbReference type="Pfam" id="PF01048">
    <property type="entry name" value="PNP_UDP_1"/>
    <property type="match status" value="1"/>
</dbReference>
<keyword evidence="1 3" id="KW-0328">Glycosyltransferase</keyword>
<comment type="caution">
    <text evidence="5">The sequence shown here is derived from an EMBL/GenBank/DDBJ whole genome shotgun (WGS) entry which is preliminary data.</text>
</comment>
<dbReference type="InterPro" id="IPR035994">
    <property type="entry name" value="Nucleoside_phosphorylase_sf"/>
</dbReference>
<dbReference type="GO" id="GO:0017061">
    <property type="term" value="F:S-methyl-5-thioadenosine phosphorylase activity"/>
    <property type="evidence" value="ECO:0007669"/>
    <property type="project" value="UniProtKB-EC"/>
</dbReference>
<comment type="subunit">
    <text evidence="3">Homohexamer. Dimer of a homotrimer.</text>
</comment>
<comment type="function">
    <text evidence="3">Catalyzes the reversible phosphorylation of S-methyl-5'-thioadenosine (MTA) to adenine and 5-methylthioribose-1-phosphate. Involved in the breakdown of MTA, a major by-product of polyamine biosynthesis. Responsible for the first step in the methionine salvage pathway after MTA has been generated from S-adenosylmethionine. Has broad substrate specificity with 6-aminopurine nucleosides as preferred substrates.</text>
</comment>
<dbReference type="PROSITE" id="PS01240">
    <property type="entry name" value="PNP_MTAP_2"/>
    <property type="match status" value="1"/>
</dbReference>
<feature type="binding site" evidence="3">
    <location>
        <position position="18"/>
    </location>
    <ligand>
        <name>phosphate</name>
        <dbReference type="ChEBI" id="CHEBI:43474"/>
    </ligand>
</feature>
<feature type="site" description="Important for substrate specificity" evidence="3">
    <location>
        <position position="173"/>
    </location>
</feature>
<dbReference type="InterPro" id="IPR000845">
    <property type="entry name" value="Nucleoside_phosphorylase_d"/>
</dbReference>
<dbReference type="RefSeq" id="WP_018195818.1">
    <property type="nucleotide sequence ID" value="NZ_CP130454.1"/>
</dbReference>
<feature type="site" description="Important for substrate specificity" evidence="3">
    <location>
        <position position="231"/>
    </location>
</feature>
<name>A0ABT2EJN9_9BACT</name>
<gene>
    <name evidence="3" type="primary">mtnP</name>
    <name evidence="5" type="ORF">M2350_000078</name>
</gene>
<comment type="pathway">
    <text evidence="3">Amino-acid biosynthesis; L-methionine biosynthesis via salvage pathway; S-methyl-5-thio-alpha-D-ribose 1-phosphate from S-methyl-5'-thioadenosine (phosphorylase route): step 1/1.</text>
</comment>
<evidence type="ECO:0000313" key="6">
    <source>
        <dbReference type="Proteomes" id="UP001204798"/>
    </source>
</evidence>
<keyword evidence="3" id="KW-0660">Purine salvage</keyword>
<comment type="caution">
    <text evidence="3">Lacks conserved residue(s) required for the propagation of feature annotation.</text>
</comment>
<proteinExistence type="inferred from homology"/>
<keyword evidence="2 3" id="KW-0808">Transferase</keyword>
<keyword evidence="6" id="KW-1185">Reference proteome</keyword>
<dbReference type="Gene3D" id="3.40.50.1580">
    <property type="entry name" value="Nucleoside phosphorylase domain"/>
    <property type="match status" value="1"/>
</dbReference>
<sequence>MFPEVKERKAEIGVFGGSGLYNIEGATVLEEIKVETPFGMPSDLITIVEIAGKRVAFLPRHGRKHQYPPHKIPYKANIWAMKALGVERILAPNAVGSLQRHIKPGDFVICDQFVDRTRHRDDTFFDGPITTHVSTADPYCPQLREIAIQACKDLGIPHHERGTVVVIEGPRFSTKAESRWFTQMGWEVINMTQYPEVVLAREAELCYVNISIVTDYDTGLVAEGEVEPVSAEEVMRNFAASIDKARALLVEMIKRIPPERTCQCGEALKHARVIV</sequence>
<dbReference type="InterPro" id="IPR018099">
    <property type="entry name" value="Purine_phosphorylase-2_CS"/>
</dbReference>
<dbReference type="PANTHER" id="PTHR42679">
    <property type="entry name" value="S-METHYL-5'-THIOADENOSINE PHOSPHORYLASE"/>
    <property type="match status" value="1"/>
</dbReference>
<accession>A0ABT2EJN9</accession>
<organism evidence="5 6">
    <name type="scientific">Candidatus Fervidibacter sacchari</name>
    <dbReference type="NCBI Taxonomy" id="1448929"/>
    <lineage>
        <taxon>Bacteria</taxon>
        <taxon>Candidatus Fervidibacterota</taxon>
        <taxon>Candidatus Fervidibacter</taxon>
    </lineage>
</organism>
<reference evidence="5 6" key="1">
    <citation type="submission" date="2022-08" db="EMBL/GenBank/DDBJ databases">
        <title>Bacterial and archaeal communities from various locations to study Microbial Dark Matter (Phase II).</title>
        <authorList>
            <person name="Stepanauskas R."/>
        </authorList>
    </citation>
    <scope>NUCLEOTIDE SEQUENCE [LARGE SCALE GENOMIC DNA]</scope>
    <source>
        <strain evidence="5 6">PD1</strain>
    </source>
</reference>
<dbReference type="EC" id="2.4.2.28" evidence="3"/>
<feature type="domain" description="Nucleoside phosphorylase" evidence="4">
    <location>
        <begin position="12"/>
        <end position="254"/>
    </location>
</feature>
<feature type="binding site" evidence="3">
    <location>
        <position position="192"/>
    </location>
    <ligand>
        <name>phosphate</name>
        <dbReference type="ChEBI" id="CHEBI:43474"/>
    </ligand>
</feature>
<dbReference type="Proteomes" id="UP001204798">
    <property type="component" value="Unassembled WGS sequence"/>
</dbReference>
<comment type="similarity">
    <text evidence="3">Belongs to the PNP/MTAP phosphorylase family. MTAP subfamily.</text>
</comment>
<evidence type="ECO:0000313" key="5">
    <source>
        <dbReference type="EMBL" id="MCS3917681.1"/>
    </source>
</evidence>
<dbReference type="InterPro" id="IPR010044">
    <property type="entry name" value="MTAP"/>
</dbReference>
<feature type="binding site" evidence="3">
    <location>
        <begin position="60"/>
        <end position="61"/>
    </location>
    <ligand>
        <name>phosphate</name>
        <dbReference type="ChEBI" id="CHEBI:43474"/>
    </ligand>
</feature>
<dbReference type="CDD" id="cd09010">
    <property type="entry name" value="MTAP_SsMTAPII_like_MTIP"/>
    <property type="match status" value="1"/>
</dbReference>
<dbReference type="PANTHER" id="PTHR42679:SF2">
    <property type="entry name" value="S-METHYL-5'-THIOADENOSINE PHOSPHORYLASE"/>
    <property type="match status" value="1"/>
</dbReference>
<evidence type="ECO:0000256" key="2">
    <source>
        <dbReference type="ARBA" id="ARBA00022679"/>
    </source>
</evidence>
<evidence type="ECO:0000256" key="1">
    <source>
        <dbReference type="ARBA" id="ARBA00022676"/>
    </source>
</evidence>
<dbReference type="SUPFAM" id="SSF53167">
    <property type="entry name" value="Purine and uridine phosphorylases"/>
    <property type="match status" value="1"/>
</dbReference>
<feature type="binding site" evidence="3">
    <location>
        <position position="191"/>
    </location>
    <ligand>
        <name>substrate</name>
    </ligand>
</feature>
<dbReference type="NCBIfam" id="TIGR01694">
    <property type="entry name" value="MTAP"/>
    <property type="match status" value="1"/>
</dbReference>